<dbReference type="EMBL" id="BMXK01000008">
    <property type="protein sequence ID" value="GHD08686.1"/>
    <property type="molecule type" value="Genomic_DNA"/>
</dbReference>
<evidence type="ECO:0000256" key="2">
    <source>
        <dbReference type="ARBA" id="ARBA00022475"/>
    </source>
</evidence>
<evidence type="ECO:0000256" key="7">
    <source>
        <dbReference type="PROSITE-ProRule" id="PRU00703"/>
    </source>
</evidence>
<organism evidence="12 13">
    <name type="scientific">Zhihengliuella salsuginis</name>
    <dbReference type="NCBI Taxonomy" id="578222"/>
    <lineage>
        <taxon>Bacteria</taxon>
        <taxon>Bacillati</taxon>
        <taxon>Actinomycetota</taxon>
        <taxon>Actinomycetes</taxon>
        <taxon>Micrococcales</taxon>
        <taxon>Micrococcaceae</taxon>
        <taxon>Zhihengliuella</taxon>
    </lineage>
</organism>
<dbReference type="SUPFAM" id="SSF54631">
    <property type="entry name" value="CBS-domain pair"/>
    <property type="match status" value="1"/>
</dbReference>
<keyword evidence="5 8" id="KW-1133">Transmembrane helix</keyword>
<evidence type="ECO:0000256" key="4">
    <source>
        <dbReference type="ARBA" id="ARBA00022737"/>
    </source>
</evidence>
<dbReference type="Proteomes" id="UP000642819">
    <property type="component" value="Unassembled WGS sequence"/>
</dbReference>
<gene>
    <name evidence="12" type="ORF">GCM10008096_20590</name>
</gene>
<dbReference type="CDD" id="cd04590">
    <property type="entry name" value="CBS_pair_CorC_HlyC_assoc"/>
    <property type="match status" value="1"/>
</dbReference>
<evidence type="ECO:0000256" key="9">
    <source>
        <dbReference type="SAM" id="Phobius"/>
    </source>
</evidence>
<dbReference type="Gene3D" id="3.10.580.10">
    <property type="entry name" value="CBS-domain"/>
    <property type="match status" value="1"/>
</dbReference>
<protein>
    <submittedName>
        <fullName evidence="12">Membrane protein</fullName>
    </submittedName>
</protein>
<keyword evidence="6 8" id="KW-0472">Membrane</keyword>
<dbReference type="InterPro" id="IPR000644">
    <property type="entry name" value="CBS_dom"/>
</dbReference>
<dbReference type="PROSITE" id="PS51846">
    <property type="entry name" value="CNNM"/>
    <property type="match status" value="1"/>
</dbReference>
<feature type="transmembrane region" description="Helical" evidence="9">
    <location>
        <begin position="56"/>
        <end position="78"/>
    </location>
</feature>
<dbReference type="InterPro" id="IPR002550">
    <property type="entry name" value="CNNM"/>
</dbReference>
<comment type="caution">
    <text evidence="12">The sequence shown here is derived from an EMBL/GenBank/DDBJ whole genome shotgun (WGS) entry which is preliminary data.</text>
</comment>
<dbReference type="InterPro" id="IPR051676">
    <property type="entry name" value="UPF0053_domain"/>
</dbReference>
<evidence type="ECO:0000256" key="5">
    <source>
        <dbReference type="ARBA" id="ARBA00022989"/>
    </source>
</evidence>
<keyword evidence="3 8" id="KW-0812">Transmembrane</keyword>
<dbReference type="PROSITE" id="PS51371">
    <property type="entry name" value="CBS"/>
    <property type="match status" value="2"/>
</dbReference>
<keyword evidence="13" id="KW-1185">Reference proteome</keyword>
<dbReference type="InterPro" id="IPR046342">
    <property type="entry name" value="CBS_dom_sf"/>
</dbReference>
<feature type="domain" description="CBS" evidence="10">
    <location>
        <begin position="282"/>
        <end position="341"/>
    </location>
</feature>
<evidence type="ECO:0000313" key="13">
    <source>
        <dbReference type="Proteomes" id="UP000642819"/>
    </source>
</evidence>
<sequence length="363" mass="39210">MSDWMGIVWLVVLLIGNAFFVGAEFAVMTARRSQIEPRAREGSAPARTALYAMEHVSLMLAVAQLGITVCSLLILNIAEPAIHHLVAEPLHALGVPDGIAGPASFVFALLLVTFLHVTFGEMVPKNISVSVADRSVLVLAPPLVALSKLIYPVVVSLNWVANHVLRAMRVEPKDEVTSSFTLEEVQNIVEESRREGLVDDESGVISGALEFSEYTAGTLMVPLGELVSLPPTTTPSEFERAVGRTGFSRFVMQDDDQALAGYLHLKDVMSIPPHRSDEPIPVTRLRTLANLAAHTEVEDALSVMQRTGSHLARVIDADGMTRGILFLEDVIEVLVGEIRDATQQQGVRRRNGAGNAASAITPS</sequence>
<evidence type="ECO:0000256" key="8">
    <source>
        <dbReference type="PROSITE-ProRule" id="PRU01193"/>
    </source>
</evidence>
<proteinExistence type="predicted"/>
<evidence type="ECO:0000259" key="11">
    <source>
        <dbReference type="PROSITE" id="PS51846"/>
    </source>
</evidence>
<dbReference type="InterPro" id="IPR044751">
    <property type="entry name" value="Ion_transp-like_CBS"/>
</dbReference>
<evidence type="ECO:0000313" key="12">
    <source>
        <dbReference type="EMBL" id="GHD08686.1"/>
    </source>
</evidence>
<dbReference type="Pfam" id="PF00571">
    <property type="entry name" value="CBS"/>
    <property type="match status" value="2"/>
</dbReference>
<feature type="domain" description="CNNM transmembrane" evidence="11">
    <location>
        <begin position="1"/>
        <end position="209"/>
    </location>
</feature>
<dbReference type="PANTHER" id="PTHR43099">
    <property type="entry name" value="UPF0053 PROTEIN YRKA"/>
    <property type="match status" value="1"/>
</dbReference>
<evidence type="ECO:0000259" key="10">
    <source>
        <dbReference type="PROSITE" id="PS51371"/>
    </source>
</evidence>
<evidence type="ECO:0000256" key="3">
    <source>
        <dbReference type="ARBA" id="ARBA00022692"/>
    </source>
</evidence>
<feature type="transmembrane region" description="Helical" evidence="9">
    <location>
        <begin position="98"/>
        <end position="119"/>
    </location>
</feature>
<dbReference type="PANTHER" id="PTHR43099:SF5">
    <property type="entry name" value="HLYC_CORC FAMILY TRANSPORTER"/>
    <property type="match status" value="1"/>
</dbReference>
<dbReference type="Pfam" id="PF01595">
    <property type="entry name" value="CNNM"/>
    <property type="match status" value="1"/>
</dbReference>
<comment type="subcellular location">
    <subcellularLocation>
        <location evidence="1">Cell membrane</location>
        <topology evidence="1">Multi-pass membrane protein</topology>
    </subcellularLocation>
</comment>
<evidence type="ECO:0000256" key="6">
    <source>
        <dbReference type="ARBA" id="ARBA00023136"/>
    </source>
</evidence>
<feature type="domain" description="CBS" evidence="10">
    <location>
        <begin position="220"/>
        <end position="278"/>
    </location>
</feature>
<reference evidence="13" key="1">
    <citation type="journal article" date="2019" name="Int. J. Syst. Evol. Microbiol.">
        <title>The Global Catalogue of Microorganisms (GCM) 10K type strain sequencing project: providing services to taxonomists for standard genome sequencing and annotation.</title>
        <authorList>
            <consortium name="The Broad Institute Genomics Platform"/>
            <consortium name="The Broad Institute Genome Sequencing Center for Infectious Disease"/>
            <person name="Wu L."/>
            <person name="Ma J."/>
        </authorList>
    </citation>
    <scope>NUCLEOTIDE SEQUENCE [LARGE SCALE GENOMIC DNA]</scope>
    <source>
        <strain evidence="13">KCTC 19466</strain>
    </source>
</reference>
<dbReference type="RefSeq" id="WP_189350228.1">
    <property type="nucleotide sequence ID" value="NZ_BMXK01000008.1"/>
</dbReference>
<feature type="transmembrane region" description="Helical" evidence="9">
    <location>
        <begin position="6"/>
        <end position="30"/>
    </location>
</feature>
<keyword evidence="2" id="KW-1003">Cell membrane</keyword>
<keyword evidence="4" id="KW-0677">Repeat</keyword>
<evidence type="ECO:0000256" key="1">
    <source>
        <dbReference type="ARBA" id="ARBA00004651"/>
    </source>
</evidence>
<accession>A0ABQ3GJ07</accession>
<keyword evidence="7" id="KW-0129">CBS domain</keyword>
<name>A0ABQ3GJ07_9MICC</name>